<dbReference type="SUPFAM" id="SSF52096">
    <property type="entry name" value="ClpP/crotonase"/>
    <property type="match status" value="1"/>
</dbReference>
<dbReference type="InterPro" id="IPR029045">
    <property type="entry name" value="ClpP/crotonase-like_dom_sf"/>
</dbReference>
<proteinExistence type="inferred from homology"/>
<accession>A0AAE4TNF9</accession>
<reference evidence="3" key="1">
    <citation type="submission" date="2023-05" db="EMBL/GenBank/DDBJ databases">
        <title>Colonisation of extended spectrum b-lactamase- and carbapenemase-producing bacteria on hospital surfaces from low- and middle-income countries.</title>
        <authorList>
            <person name="Nieto-Rosado M."/>
            <person name="Sands K."/>
            <person name="Iregbu K."/>
            <person name="Zahra R."/>
            <person name="Mazarati J.B."/>
            <person name="Mehtar S."/>
            <person name="Barnards-Group B."/>
            <person name="Walsh T.R."/>
        </authorList>
    </citation>
    <scope>NUCLEOTIDE SEQUENCE</scope>
    <source>
        <strain evidence="3">PP-E493</strain>
    </source>
</reference>
<dbReference type="EMBL" id="JASGOQ010000001">
    <property type="protein sequence ID" value="MDV5390743.1"/>
    <property type="molecule type" value="Genomic_DNA"/>
</dbReference>
<feature type="domain" description="Peptidase S49" evidence="2">
    <location>
        <begin position="147"/>
        <end position="291"/>
    </location>
</feature>
<dbReference type="PANTHER" id="PTHR42987:SF4">
    <property type="entry name" value="PROTEASE SOHB-RELATED"/>
    <property type="match status" value="1"/>
</dbReference>
<dbReference type="AlphaFoldDB" id="A0AAE4TNF9"/>
<dbReference type="Proteomes" id="UP001187859">
    <property type="component" value="Unassembled WGS sequence"/>
</dbReference>
<evidence type="ECO:0000256" key="1">
    <source>
        <dbReference type="ARBA" id="ARBA00008683"/>
    </source>
</evidence>
<dbReference type="PANTHER" id="PTHR42987">
    <property type="entry name" value="PEPTIDASE S49"/>
    <property type="match status" value="1"/>
</dbReference>
<dbReference type="Pfam" id="PF01343">
    <property type="entry name" value="Peptidase_S49"/>
    <property type="match status" value="1"/>
</dbReference>
<comment type="similarity">
    <text evidence="1">Belongs to the peptidase S49 family.</text>
</comment>
<dbReference type="GO" id="GO:0006508">
    <property type="term" value="P:proteolysis"/>
    <property type="evidence" value="ECO:0007669"/>
    <property type="project" value="InterPro"/>
</dbReference>
<protein>
    <submittedName>
        <fullName evidence="3">S49 family peptidase</fullName>
    </submittedName>
</protein>
<dbReference type="Gene3D" id="6.20.330.10">
    <property type="match status" value="1"/>
</dbReference>
<evidence type="ECO:0000313" key="3">
    <source>
        <dbReference type="EMBL" id="MDV5390743.1"/>
    </source>
</evidence>
<dbReference type="CDD" id="cd07022">
    <property type="entry name" value="S49_Sppa_36K_type"/>
    <property type="match status" value="1"/>
</dbReference>
<name>A0AAE4TNF9_9GAMM</name>
<gene>
    <name evidence="3" type="ORF">QM089_10855</name>
</gene>
<evidence type="ECO:0000313" key="4">
    <source>
        <dbReference type="Proteomes" id="UP001187859"/>
    </source>
</evidence>
<dbReference type="Gene3D" id="3.90.226.10">
    <property type="entry name" value="2-enoyl-CoA Hydratase, Chain A, domain 1"/>
    <property type="match status" value="1"/>
</dbReference>
<dbReference type="InterPro" id="IPR033855">
    <property type="entry name" value="Protein_C"/>
</dbReference>
<organism evidence="3 4">
    <name type="scientific">Shewanella xiamenensis</name>
    <dbReference type="NCBI Taxonomy" id="332186"/>
    <lineage>
        <taxon>Bacteria</taxon>
        <taxon>Pseudomonadati</taxon>
        <taxon>Pseudomonadota</taxon>
        <taxon>Gammaproteobacteria</taxon>
        <taxon>Alteromonadales</taxon>
        <taxon>Shewanellaceae</taxon>
        <taxon>Shewanella</taxon>
    </lineage>
</organism>
<comment type="caution">
    <text evidence="3">The sequence shown here is derived from an EMBL/GenBank/DDBJ whole genome shotgun (WGS) entry which is preliminary data.</text>
</comment>
<dbReference type="InterPro" id="IPR002142">
    <property type="entry name" value="Peptidase_S49"/>
</dbReference>
<evidence type="ECO:0000259" key="2">
    <source>
        <dbReference type="Pfam" id="PF01343"/>
    </source>
</evidence>
<dbReference type="GO" id="GO:0008233">
    <property type="term" value="F:peptidase activity"/>
    <property type="evidence" value="ECO:0007669"/>
    <property type="project" value="InterPro"/>
</dbReference>
<sequence>MQVNYPNLASMVFNTPLLATRTAVDAVKSVLIPRITGNLSIDIPSLQQDQQPPERLATIADDDCDVSGMYTIANGRVAVIPVHGLLMARRGHITAACTELNSYEKLQDRMTRALNNNMIEEIALDFNTGGGMAVGCKELADFIYQSRQIKPINAIVNYNAYSAGYFNAAACSKIIVSATSGVGSIGVIMEHMEVSKLEEKEGLKFTTFYRGDHKNDGSPHEPITEQAVAEINARLDETYRMFTESVAQYRGVEVQKIIDTQARLFGAREAIAMGLADELMTPFEAINAIAKPYMTQSRPTRSIGMQAKAMNIKNQL</sequence>
<dbReference type="RefSeq" id="WP_317519820.1">
    <property type="nucleotide sequence ID" value="NZ_JASGOQ010000001.1"/>
</dbReference>